<dbReference type="AlphaFoldDB" id="F2ECA2"/>
<reference evidence="1" key="1">
    <citation type="journal article" date="2011" name="Plant Physiol.">
        <title>Comprehensive sequence analysis of 24,783 barley full-length cDNAs derived from 12 clone libraries.</title>
        <authorList>
            <person name="Matsumoto T."/>
            <person name="Tanaka T."/>
            <person name="Sakai H."/>
            <person name="Amano N."/>
            <person name="Kanamori H."/>
            <person name="Kurita K."/>
            <person name="Kikuta A."/>
            <person name="Kamiya K."/>
            <person name="Yamamoto M."/>
            <person name="Ikawa H."/>
            <person name="Fujii N."/>
            <person name="Hori K."/>
            <person name="Itoh T."/>
            <person name="Sato K."/>
        </authorList>
    </citation>
    <scope>NUCLEOTIDE SEQUENCE</scope>
</reference>
<evidence type="ECO:0000313" key="1">
    <source>
        <dbReference type="EMBL" id="BAK04974.1"/>
    </source>
</evidence>
<accession>F2ECA2</accession>
<protein>
    <submittedName>
        <fullName evidence="1">Predicted protein</fullName>
    </submittedName>
</protein>
<name>F2ECA2_HORVV</name>
<dbReference type="EMBL" id="AK373777">
    <property type="protein sequence ID" value="BAK04974.1"/>
    <property type="molecule type" value="mRNA"/>
</dbReference>
<organism evidence="1">
    <name type="scientific">Hordeum vulgare subsp. vulgare</name>
    <name type="common">Domesticated barley</name>
    <dbReference type="NCBI Taxonomy" id="112509"/>
    <lineage>
        <taxon>Eukaryota</taxon>
        <taxon>Viridiplantae</taxon>
        <taxon>Streptophyta</taxon>
        <taxon>Embryophyta</taxon>
        <taxon>Tracheophyta</taxon>
        <taxon>Spermatophyta</taxon>
        <taxon>Magnoliopsida</taxon>
        <taxon>Liliopsida</taxon>
        <taxon>Poales</taxon>
        <taxon>Poaceae</taxon>
        <taxon>BOP clade</taxon>
        <taxon>Pooideae</taxon>
        <taxon>Triticodae</taxon>
        <taxon>Triticeae</taxon>
        <taxon>Hordeinae</taxon>
        <taxon>Hordeum</taxon>
    </lineage>
</organism>
<proteinExistence type="evidence at transcript level"/>
<sequence length="67" mass="7525">MQKPWPSSTLSKFRPYGAEWQRSGSGGNLSRSRGVRILHDDANGLDFRKAPPLSSYPSLFLLCEKKT</sequence>